<feature type="region of interest" description="Disordered" evidence="5">
    <location>
        <begin position="312"/>
        <end position="345"/>
    </location>
</feature>
<dbReference type="Pfam" id="PF07690">
    <property type="entry name" value="MFS_1"/>
    <property type="match status" value="1"/>
</dbReference>
<dbReference type="PANTHER" id="PTHR23514">
    <property type="entry name" value="BYPASS OF STOP CODON PROTEIN 6"/>
    <property type="match status" value="1"/>
</dbReference>
<evidence type="ECO:0000313" key="9">
    <source>
        <dbReference type="Proteomes" id="UP001321498"/>
    </source>
</evidence>
<feature type="transmembrane region" description="Helical" evidence="6">
    <location>
        <begin position="167"/>
        <end position="191"/>
    </location>
</feature>
<dbReference type="PROSITE" id="PS50850">
    <property type="entry name" value="MFS"/>
    <property type="match status" value="1"/>
</dbReference>
<dbReference type="CDD" id="cd17393">
    <property type="entry name" value="MFS_MosC_like"/>
    <property type="match status" value="1"/>
</dbReference>
<protein>
    <recommendedName>
        <fullName evidence="7">Major facilitator superfamily (MFS) profile domain-containing protein</fullName>
    </recommendedName>
</protein>
<keyword evidence="3 6" id="KW-1133">Transmembrane helix</keyword>
<feature type="domain" description="Major facilitator superfamily (MFS) profile" evidence="7">
    <location>
        <begin position="14"/>
        <end position="345"/>
    </location>
</feature>
<evidence type="ECO:0000259" key="7">
    <source>
        <dbReference type="PROSITE" id="PS50850"/>
    </source>
</evidence>
<organism evidence="8 9">
    <name type="scientific">Naasia aerilata</name>
    <dbReference type="NCBI Taxonomy" id="1162966"/>
    <lineage>
        <taxon>Bacteria</taxon>
        <taxon>Bacillati</taxon>
        <taxon>Actinomycetota</taxon>
        <taxon>Actinomycetes</taxon>
        <taxon>Micrococcales</taxon>
        <taxon>Microbacteriaceae</taxon>
        <taxon>Naasia</taxon>
    </lineage>
</organism>
<evidence type="ECO:0000256" key="2">
    <source>
        <dbReference type="ARBA" id="ARBA00022692"/>
    </source>
</evidence>
<dbReference type="Gene3D" id="1.20.1250.20">
    <property type="entry name" value="MFS general substrate transporter like domains"/>
    <property type="match status" value="2"/>
</dbReference>
<dbReference type="InterPro" id="IPR020846">
    <property type="entry name" value="MFS_dom"/>
</dbReference>
<dbReference type="InterPro" id="IPR011701">
    <property type="entry name" value="MFS"/>
</dbReference>
<gene>
    <name evidence="8" type="ORF">GCM10025866_13270</name>
</gene>
<keyword evidence="9" id="KW-1185">Reference proteome</keyword>
<feature type="transmembrane region" description="Helical" evidence="6">
    <location>
        <begin position="45"/>
        <end position="68"/>
    </location>
</feature>
<evidence type="ECO:0000256" key="6">
    <source>
        <dbReference type="SAM" id="Phobius"/>
    </source>
</evidence>
<evidence type="ECO:0000256" key="5">
    <source>
        <dbReference type="SAM" id="MobiDB-lite"/>
    </source>
</evidence>
<feature type="transmembrane region" description="Helical" evidence="6">
    <location>
        <begin position="12"/>
        <end position="33"/>
    </location>
</feature>
<dbReference type="EMBL" id="AP027731">
    <property type="protein sequence ID" value="BDZ45418.1"/>
    <property type="molecule type" value="Genomic_DNA"/>
</dbReference>
<feature type="transmembrane region" description="Helical" evidence="6">
    <location>
        <begin position="80"/>
        <end position="99"/>
    </location>
</feature>
<evidence type="ECO:0000256" key="3">
    <source>
        <dbReference type="ARBA" id="ARBA00022989"/>
    </source>
</evidence>
<feature type="transmembrane region" description="Helical" evidence="6">
    <location>
        <begin position="105"/>
        <end position="127"/>
    </location>
</feature>
<accession>A0ABN6XKG4</accession>
<feature type="transmembrane region" description="Helical" evidence="6">
    <location>
        <begin position="288"/>
        <end position="307"/>
    </location>
</feature>
<evidence type="ECO:0000313" key="8">
    <source>
        <dbReference type="EMBL" id="BDZ45418.1"/>
    </source>
</evidence>
<comment type="subcellular location">
    <subcellularLocation>
        <location evidence="1">Cell membrane</location>
        <topology evidence="1">Multi-pass membrane protein</topology>
    </subcellularLocation>
</comment>
<feature type="transmembrane region" description="Helical" evidence="6">
    <location>
        <begin position="222"/>
        <end position="240"/>
    </location>
</feature>
<dbReference type="SUPFAM" id="SSF103473">
    <property type="entry name" value="MFS general substrate transporter"/>
    <property type="match status" value="1"/>
</dbReference>
<sequence length="345" mass="35856">MSAPALTRRQVTGWRNALFVTFALTGLAISTWLSRVPAVRDELDVSTAALGMIIFGIAAGSMVGLVASSHVVARAGSARTVLFGLGVGVLGLPVAAIGAQIHQPVVSFLGLLVFGAGSSMCDVAMNVSGAANERVLGRAIMPLFHAMFSGGTVIGVGIGALAEAWGIPVLVHISIVSALLLVAVIVTVRWFQPDHSEHSGTSAEEARTEGWRTRLAVWREPRTLLIGLIVLGMAFTEGSANDWLPLAMVDGHGLDNATGAVVLGVFLASMTIGRIAGVFVLDRYGRVPVLRVSAALAAVGLAVIIFVPSPSWRSPGRSSGASAPRWASRSGCPQRRTIRHAPPPG</sequence>
<dbReference type="RefSeq" id="WP_286278746.1">
    <property type="nucleotide sequence ID" value="NZ_AP027731.1"/>
</dbReference>
<evidence type="ECO:0000256" key="1">
    <source>
        <dbReference type="ARBA" id="ARBA00004651"/>
    </source>
</evidence>
<proteinExistence type="predicted"/>
<feature type="transmembrane region" description="Helical" evidence="6">
    <location>
        <begin position="139"/>
        <end position="161"/>
    </location>
</feature>
<dbReference type="PANTHER" id="PTHR23514:SF13">
    <property type="entry name" value="INNER MEMBRANE PROTEIN YBJJ"/>
    <property type="match status" value="1"/>
</dbReference>
<name>A0ABN6XKG4_9MICO</name>
<dbReference type="Proteomes" id="UP001321498">
    <property type="component" value="Chromosome"/>
</dbReference>
<dbReference type="InterPro" id="IPR051788">
    <property type="entry name" value="MFS_Transporter"/>
</dbReference>
<evidence type="ECO:0000256" key="4">
    <source>
        <dbReference type="ARBA" id="ARBA00023136"/>
    </source>
</evidence>
<keyword evidence="4 6" id="KW-0472">Membrane</keyword>
<feature type="compositionally biased region" description="Low complexity" evidence="5">
    <location>
        <begin position="312"/>
        <end position="325"/>
    </location>
</feature>
<keyword evidence="2 6" id="KW-0812">Transmembrane</keyword>
<reference evidence="9" key="1">
    <citation type="journal article" date="2019" name="Int. J. Syst. Evol. Microbiol.">
        <title>The Global Catalogue of Microorganisms (GCM) 10K type strain sequencing project: providing services to taxonomists for standard genome sequencing and annotation.</title>
        <authorList>
            <consortium name="The Broad Institute Genomics Platform"/>
            <consortium name="The Broad Institute Genome Sequencing Center for Infectious Disease"/>
            <person name="Wu L."/>
            <person name="Ma J."/>
        </authorList>
    </citation>
    <scope>NUCLEOTIDE SEQUENCE [LARGE SCALE GENOMIC DNA]</scope>
    <source>
        <strain evidence="9">NBRC 108725</strain>
    </source>
</reference>
<dbReference type="InterPro" id="IPR036259">
    <property type="entry name" value="MFS_trans_sf"/>
</dbReference>
<feature type="transmembrane region" description="Helical" evidence="6">
    <location>
        <begin position="260"/>
        <end position="281"/>
    </location>
</feature>